<gene>
    <name evidence="1" type="ORF">S01H1_66552</name>
</gene>
<organism evidence="1">
    <name type="scientific">marine sediment metagenome</name>
    <dbReference type="NCBI Taxonomy" id="412755"/>
    <lineage>
        <taxon>unclassified sequences</taxon>
        <taxon>metagenomes</taxon>
        <taxon>ecological metagenomes</taxon>
    </lineage>
</organism>
<accession>X0WKN8</accession>
<reference evidence="1" key="1">
    <citation type="journal article" date="2014" name="Front. Microbiol.">
        <title>High frequency of phylogenetically diverse reductive dehalogenase-homologous genes in deep subseafloor sedimentary metagenomes.</title>
        <authorList>
            <person name="Kawai M."/>
            <person name="Futagami T."/>
            <person name="Toyoda A."/>
            <person name="Takaki Y."/>
            <person name="Nishi S."/>
            <person name="Hori S."/>
            <person name="Arai W."/>
            <person name="Tsubouchi T."/>
            <person name="Morono Y."/>
            <person name="Uchiyama I."/>
            <person name="Ito T."/>
            <person name="Fujiyama A."/>
            <person name="Inagaki F."/>
            <person name="Takami H."/>
        </authorList>
    </citation>
    <scope>NUCLEOTIDE SEQUENCE</scope>
    <source>
        <strain evidence="1">Expedition CK06-06</strain>
    </source>
</reference>
<sequence>MVQQNRAIVYIVYKVVKASSEQLLARDTANQYVQVLTLWVVATAKKNVSDAVSKVVSLEEIPTGTIIEITSDNY</sequence>
<dbReference type="EMBL" id="BARS01044011">
    <property type="protein sequence ID" value="GAG31519.1"/>
    <property type="molecule type" value="Genomic_DNA"/>
</dbReference>
<name>X0WKN8_9ZZZZ</name>
<comment type="caution">
    <text evidence="1">The sequence shown here is derived from an EMBL/GenBank/DDBJ whole genome shotgun (WGS) entry which is preliminary data.</text>
</comment>
<protein>
    <submittedName>
        <fullName evidence="1">Uncharacterized protein</fullName>
    </submittedName>
</protein>
<proteinExistence type="predicted"/>
<evidence type="ECO:0000313" key="1">
    <source>
        <dbReference type="EMBL" id="GAG31519.1"/>
    </source>
</evidence>
<dbReference type="AlphaFoldDB" id="X0WKN8"/>